<dbReference type="InterPro" id="IPR001867">
    <property type="entry name" value="OmpR/PhoB-type_DNA-bd"/>
</dbReference>
<dbReference type="Gene3D" id="1.10.10.10">
    <property type="entry name" value="Winged helix-like DNA-binding domain superfamily/Winged helix DNA-binding domain"/>
    <property type="match status" value="1"/>
</dbReference>
<keyword evidence="1 2" id="KW-0238">DNA-binding</keyword>
<evidence type="ECO:0000313" key="5">
    <source>
        <dbReference type="EMBL" id="VEG55984.1"/>
    </source>
</evidence>
<dbReference type="Pfam" id="PF00486">
    <property type="entry name" value="Trans_reg_C"/>
    <property type="match status" value="1"/>
</dbReference>
<dbReference type="SMART" id="SM00862">
    <property type="entry name" value="Trans_reg_C"/>
    <property type="match status" value="1"/>
</dbReference>
<reference evidence="5 6" key="1">
    <citation type="submission" date="2018-12" db="EMBL/GenBank/DDBJ databases">
        <authorList>
            <consortium name="Pathogen Informatics"/>
        </authorList>
    </citation>
    <scope>NUCLEOTIDE SEQUENCE [LARGE SCALE GENOMIC DNA]</scope>
    <source>
        <strain evidence="5 6">NCTC10437</strain>
    </source>
</reference>
<dbReference type="CDD" id="cd00383">
    <property type="entry name" value="trans_reg_C"/>
    <property type="match status" value="1"/>
</dbReference>
<dbReference type="InterPro" id="IPR016032">
    <property type="entry name" value="Sig_transdc_resp-reg_C-effctor"/>
</dbReference>
<dbReference type="Proteomes" id="UP000279306">
    <property type="component" value="Chromosome"/>
</dbReference>
<dbReference type="PANTHER" id="PTHR47691:SF3">
    <property type="entry name" value="HTH-TYPE TRANSCRIPTIONAL REGULATOR RV0890C-RELATED"/>
    <property type="match status" value="1"/>
</dbReference>
<feature type="compositionally biased region" description="Basic residues" evidence="3">
    <location>
        <begin position="152"/>
        <end position="174"/>
    </location>
</feature>
<protein>
    <submittedName>
        <fullName evidence="5">Transcriptional regulator CadC</fullName>
    </submittedName>
</protein>
<feature type="DNA-binding region" description="OmpR/PhoB-type" evidence="2">
    <location>
        <begin position="16"/>
        <end position="114"/>
    </location>
</feature>
<dbReference type="PROSITE" id="PS51755">
    <property type="entry name" value="OMPR_PHOB"/>
    <property type="match status" value="1"/>
</dbReference>
<dbReference type="EMBL" id="LR134356">
    <property type="protein sequence ID" value="VEG55984.1"/>
    <property type="molecule type" value="Genomic_DNA"/>
</dbReference>
<accession>A0A448IU88</accession>
<gene>
    <name evidence="5" type="primary">cadC</name>
    <name evidence="5" type="ORF">NCTC10437_03286</name>
</gene>
<dbReference type="GO" id="GO:0000160">
    <property type="term" value="P:phosphorelay signal transduction system"/>
    <property type="evidence" value="ECO:0007669"/>
    <property type="project" value="InterPro"/>
</dbReference>
<dbReference type="PANTHER" id="PTHR47691">
    <property type="entry name" value="REGULATOR-RELATED"/>
    <property type="match status" value="1"/>
</dbReference>
<evidence type="ECO:0000313" key="6">
    <source>
        <dbReference type="Proteomes" id="UP000279306"/>
    </source>
</evidence>
<evidence type="ECO:0000256" key="1">
    <source>
        <dbReference type="ARBA" id="ARBA00023125"/>
    </source>
</evidence>
<evidence type="ECO:0000256" key="3">
    <source>
        <dbReference type="SAM" id="MobiDB-lite"/>
    </source>
</evidence>
<evidence type="ECO:0000259" key="4">
    <source>
        <dbReference type="PROSITE" id="PS51755"/>
    </source>
</evidence>
<sequence>MTLSSPCPATASALESTVWRFGEFVLDLPRYELLRNGVPVRVEPQVFDVLTHLVRHHRRVVSKNELFDTVWGGRFVGEAALTSRIKAARRALGDDGEMQHYIRTVRGRGYRFVGSFVDPADPIEHTATADDTRSEIVLHRGIVAHSDGVLRFRPRPSRGHGRRYRVAPSSRRRGFNGPPK</sequence>
<dbReference type="AlphaFoldDB" id="A0A448IU88"/>
<feature type="region of interest" description="Disordered" evidence="3">
    <location>
        <begin position="151"/>
        <end position="180"/>
    </location>
</feature>
<dbReference type="KEGG" id="mauu:NCTC10437_03286"/>
<dbReference type="GO" id="GO:0006355">
    <property type="term" value="P:regulation of DNA-templated transcription"/>
    <property type="evidence" value="ECO:0007669"/>
    <property type="project" value="InterPro"/>
</dbReference>
<dbReference type="GO" id="GO:0003677">
    <property type="term" value="F:DNA binding"/>
    <property type="evidence" value="ECO:0007669"/>
    <property type="project" value="UniProtKB-UniRule"/>
</dbReference>
<feature type="domain" description="OmpR/PhoB-type" evidence="4">
    <location>
        <begin position="16"/>
        <end position="114"/>
    </location>
</feature>
<name>A0A448IU88_MYCAU</name>
<organism evidence="5 6">
    <name type="scientific">Mycolicibacterium aurum</name>
    <name type="common">Mycobacterium aurum</name>
    <dbReference type="NCBI Taxonomy" id="1791"/>
    <lineage>
        <taxon>Bacteria</taxon>
        <taxon>Bacillati</taxon>
        <taxon>Actinomycetota</taxon>
        <taxon>Actinomycetes</taxon>
        <taxon>Mycobacteriales</taxon>
        <taxon>Mycobacteriaceae</taxon>
        <taxon>Mycolicibacterium</taxon>
    </lineage>
</organism>
<evidence type="ECO:0000256" key="2">
    <source>
        <dbReference type="PROSITE-ProRule" id="PRU01091"/>
    </source>
</evidence>
<keyword evidence="6" id="KW-1185">Reference proteome</keyword>
<dbReference type="InterPro" id="IPR036388">
    <property type="entry name" value="WH-like_DNA-bd_sf"/>
</dbReference>
<dbReference type="STRING" id="1791.GCA_001049355_01680"/>
<dbReference type="SUPFAM" id="SSF46894">
    <property type="entry name" value="C-terminal effector domain of the bipartite response regulators"/>
    <property type="match status" value="1"/>
</dbReference>
<proteinExistence type="predicted"/>